<dbReference type="AlphaFoldDB" id="A0AAV2F045"/>
<dbReference type="Proteomes" id="UP001497516">
    <property type="component" value="Chromosome 6"/>
</dbReference>
<evidence type="ECO:0000313" key="3">
    <source>
        <dbReference type="Proteomes" id="UP001497516"/>
    </source>
</evidence>
<dbReference type="EMBL" id="OZ034819">
    <property type="protein sequence ID" value="CAL1391620.1"/>
    <property type="molecule type" value="Genomic_DNA"/>
</dbReference>
<name>A0AAV2F045_9ROSI</name>
<proteinExistence type="predicted"/>
<sequence length="116" mass="12625">MGKMQRAPATVAPQKKRKKQSYPEQVATVSIHLAELCSSFRAAELKLEAFKGGLPPLPLSAVAGTMVDPLATILEMQRAMAELKMAFKITVERVESMSRIYGLPLPAGLSSMTHEL</sequence>
<feature type="region of interest" description="Disordered" evidence="1">
    <location>
        <begin position="1"/>
        <end position="23"/>
    </location>
</feature>
<accession>A0AAV2F045</accession>
<organism evidence="2 3">
    <name type="scientific">Linum trigynum</name>
    <dbReference type="NCBI Taxonomy" id="586398"/>
    <lineage>
        <taxon>Eukaryota</taxon>
        <taxon>Viridiplantae</taxon>
        <taxon>Streptophyta</taxon>
        <taxon>Embryophyta</taxon>
        <taxon>Tracheophyta</taxon>
        <taxon>Spermatophyta</taxon>
        <taxon>Magnoliopsida</taxon>
        <taxon>eudicotyledons</taxon>
        <taxon>Gunneridae</taxon>
        <taxon>Pentapetalae</taxon>
        <taxon>rosids</taxon>
        <taxon>fabids</taxon>
        <taxon>Malpighiales</taxon>
        <taxon>Linaceae</taxon>
        <taxon>Linum</taxon>
    </lineage>
</organism>
<gene>
    <name evidence="2" type="ORF">LTRI10_LOCUS32328</name>
</gene>
<keyword evidence="3" id="KW-1185">Reference proteome</keyword>
<protein>
    <submittedName>
        <fullName evidence="2">Uncharacterized protein</fullName>
    </submittedName>
</protein>
<evidence type="ECO:0000313" key="2">
    <source>
        <dbReference type="EMBL" id="CAL1391620.1"/>
    </source>
</evidence>
<evidence type="ECO:0000256" key="1">
    <source>
        <dbReference type="SAM" id="MobiDB-lite"/>
    </source>
</evidence>
<reference evidence="2 3" key="1">
    <citation type="submission" date="2024-04" db="EMBL/GenBank/DDBJ databases">
        <authorList>
            <person name="Fracassetti M."/>
        </authorList>
    </citation>
    <scope>NUCLEOTIDE SEQUENCE [LARGE SCALE GENOMIC DNA]</scope>
</reference>